<dbReference type="InterPro" id="IPR006016">
    <property type="entry name" value="UspA"/>
</dbReference>
<dbReference type="Pfam" id="PF00582">
    <property type="entry name" value="Usp"/>
    <property type="match status" value="1"/>
</dbReference>
<evidence type="ECO:0000259" key="2">
    <source>
        <dbReference type="Pfam" id="PF00582"/>
    </source>
</evidence>
<reference evidence="4" key="1">
    <citation type="journal article" date="2019" name="Int. J. Syst. Evol. Microbiol.">
        <title>The Global Catalogue of Microorganisms (GCM) 10K type strain sequencing project: providing services to taxonomists for standard genome sequencing and annotation.</title>
        <authorList>
            <consortium name="The Broad Institute Genomics Platform"/>
            <consortium name="The Broad Institute Genome Sequencing Center for Infectious Disease"/>
            <person name="Wu L."/>
            <person name="Ma J."/>
        </authorList>
    </citation>
    <scope>NUCLEOTIDE SEQUENCE [LARGE SCALE GENOMIC DNA]</scope>
    <source>
        <strain evidence="4">JCM 10303</strain>
    </source>
</reference>
<dbReference type="InterPro" id="IPR014729">
    <property type="entry name" value="Rossmann-like_a/b/a_fold"/>
</dbReference>
<protein>
    <submittedName>
        <fullName evidence="3">Universal stress protein</fullName>
    </submittedName>
</protein>
<comment type="similarity">
    <text evidence="1">Belongs to the universal stress protein A family.</text>
</comment>
<evidence type="ECO:0000313" key="3">
    <source>
        <dbReference type="EMBL" id="GAA0533980.1"/>
    </source>
</evidence>
<dbReference type="Gene3D" id="3.40.50.620">
    <property type="entry name" value="HUPs"/>
    <property type="match status" value="1"/>
</dbReference>
<accession>A0ABP3N316</accession>
<gene>
    <name evidence="3" type="ORF">GCM10009533_36360</name>
</gene>
<dbReference type="SUPFAM" id="SSF52402">
    <property type="entry name" value="Adenine nucleotide alpha hydrolases-like"/>
    <property type="match status" value="1"/>
</dbReference>
<dbReference type="Proteomes" id="UP001500729">
    <property type="component" value="Unassembled WGS sequence"/>
</dbReference>
<dbReference type="PANTHER" id="PTHR31964:SF113">
    <property type="entry name" value="USPA DOMAIN-CONTAINING PROTEIN"/>
    <property type="match status" value="1"/>
</dbReference>
<comment type="caution">
    <text evidence="3">The sequence shown here is derived from an EMBL/GenBank/DDBJ whole genome shotgun (WGS) entry which is preliminary data.</text>
</comment>
<dbReference type="PRINTS" id="PR01438">
    <property type="entry name" value="UNVRSLSTRESS"/>
</dbReference>
<evidence type="ECO:0000313" key="4">
    <source>
        <dbReference type="Proteomes" id="UP001500729"/>
    </source>
</evidence>
<keyword evidence="4" id="KW-1185">Reference proteome</keyword>
<feature type="domain" description="UspA" evidence="2">
    <location>
        <begin position="6"/>
        <end position="142"/>
    </location>
</feature>
<proteinExistence type="inferred from homology"/>
<evidence type="ECO:0000256" key="1">
    <source>
        <dbReference type="ARBA" id="ARBA00008791"/>
    </source>
</evidence>
<sequence length="151" mass="15770">MSEGAERVVVGVDGSPGSKAALEWALRYADKTGARITAVAAWTVPIYYGDVMTPLPLEDFGDQTERGLSRSVEEVTAALGTDVPVERRVVQDIPARALVRAAEGADLLVVGSRGHGGFVGTLLGSVSQHCVHHAPCPLVVVRPAEREGAGS</sequence>
<name>A0ABP3N316_SACER</name>
<dbReference type="EMBL" id="BAAAGS010000023">
    <property type="protein sequence ID" value="GAA0533980.1"/>
    <property type="molecule type" value="Genomic_DNA"/>
</dbReference>
<dbReference type="RefSeq" id="WP_009947295.1">
    <property type="nucleotide sequence ID" value="NZ_BAAAGS010000023.1"/>
</dbReference>
<dbReference type="InterPro" id="IPR006015">
    <property type="entry name" value="Universal_stress_UspA"/>
</dbReference>
<dbReference type="PANTHER" id="PTHR31964">
    <property type="entry name" value="ADENINE NUCLEOTIDE ALPHA HYDROLASES-LIKE SUPERFAMILY PROTEIN"/>
    <property type="match status" value="1"/>
</dbReference>
<organism evidence="3 4">
    <name type="scientific">Saccharopolyspora erythraea</name>
    <name type="common">Streptomyces erythraeus</name>
    <dbReference type="NCBI Taxonomy" id="1836"/>
    <lineage>
        <taxon>Bacteria</taxon>
        <taxon>Bacillati</taxon>
        <taxon>Actinomycetota</taxon>
        <taxon>Actinomycetes</taxon>
        <taxon>Pseudonocardiales</taxon>
        <taxon>Pseudonocardiaceae</taxon>
        <taxon>Saccharopolyspora</taxon>
    </lineage>
</organism>